<protein>
    <recommendedName>
        <fullName evidence="16">Sodium:solute symporter family protein</fullName>
    </recommendedName>
</protein>
<gene>
    <name evidence="14" type="ORF">L0C25_16530</name>
</gene>
<dbReference type="PANTHER" id="PTHR48086">
    <property type="entry name" value="SODIUM/PROLINE SYMPORTER-RELATED"/>
    <property type="match status" value="1"/>
</dbReference>
<dbReference type="AlphaFoldDB" id="A0AA46YK13"/>
<dbReference type="PROSITE" id="PS50283">
    <property type="entry name" value="NA_SOLUT_SYMP_3"/>
    <property type="match status" value="1"/>
</dbReference>
<dbReference type="KEGG" id="sgrg:L0C25_16530"/>
<feature type="transmembrane region" description="Helical" evidence="13">
    <location>
        <begin position="30"/>
        <end position="51"/>
    </location>
</feature>
<keyword evidence="5 13" id="KW-0812">Transmembrane</keyword>
<keyword evidence="7 13" id="KW-1133">Transmembrane helix</keyword>
<dbReference type="GO" id="GO:0005886">
    <property type="term" value="C:plasma membrane"/>
    <property type="evidence" value="ECO:0007669"/>
    <property type="project" value="UniProtKB-SubCell"/>
</dbReference>
<feature type="transmembrane region" description="Helical" evidence="13">
    <location>
        <begin position="85"/>
        <end position="102"/>
    </location>
</feature>
<evidence type="ECO:0000256" key="10">
    <source>
        <dbReference type="ARBA" id="ARBA00023136"/>
    </source>
</evidence>
<dbReference type="PANTHER" id="PTHR48086:SF3">
    <property type="entry name" value="SODIUM_PROLINE SYMPORTER"/>
    <property type="match status" value="1"/>
</dbReference>
<dbReference type="InterPro" id="IPR001734">
    <property type="entry name" value="Na/solute_symporter"/>
</dbReference>
<dbReference type="InterPro" id="IPR038377">
    <property type="entry name" value="Na/Glc_symporter_sf"/>
</dbReference>
<evidence type="ECO:0000256" key="9">
    <source>
        <dbReference type="ARBA" id="ARBA00023065"/>
    </source>
</evidence>
<proteinExistence type="inferred from homology"/>
<evidence type="ECO:0000256" key="1">
    <source>
        <dbReference type="ARBA" id="ARBA00004651"/>
    </source>
</evidence>
<evidence type="ECO:0000313" key="14">
    <source>
        <dbReference type="EMBL" id="UYM04139.1"/>
    </source>
</evidence>
<comment type="catalytic activity">
    <reaction evidence="12">
        <text>L-proline(in) + Na(+)(in) = L-proline(out) + Na(+)(out)</text>
        <dbReference type="Rhea" id="RHEA:28967"/>
        <dbReference type="ChEBI" id="CHEBI:29101"/>
        <dbReference type="ChEBI" id="CHEBI:60039"/>
    </reaction>
</comment>
<reference evidence="14" key="1">
    <citation type="submission" date="2022-01" db="EMBL/GenBank/DDBJ databases">
        <title>Nocardioidaceae gen. sp. A5X3R13.</title>
        <authorList>
            <person name="Lopez Marin M.A."/>
            <person name="Uhlik O."/>
        </authorList>
    </citation>
    <scope>NUCLEOTIDE SEQUENCE</scope>
    <source>
        <strain evidence="14">A5X3R13</strain>
    </source>
</reference>
<keyword evidence="9" id="KW-0406">Ion transport</keyword>
<evidence type="ECO:0000256" key="8">
    <source>
        <dbReference type="ARBA" id="ARBA00023053"/>
    </source>
</evidence>
<dbReference type="Proteomes" id="UP001164390">
    <property type="component" value="Chromosome"/>
</dbReference>
<evidence type="ECO:0000256" key="5">
    <source>
        <dbReference type="ARBA" id="ARBA00022692"/>
    </source>
</evidence>
<evidence type="ECO:0000256" key="7">
    <source>
        <dbReference type="ARBA" id="ARBA00022989"/>
    </source>
</evidence>
<dbReference type="InterPro" id="IPR050277">
    <property type="entry name" value="Sodium:Solute_Symporter"/>
</dbReference>
<evidence type="ECO:0000313" key="15">
    <source>
        <dbReference type="Proteomes" id="UP001164390"/>
    </source>
</evidence>
<accession>A0AA46YK13</accession>
<evidence type="ECO:0000256" key="6">
    <source>
        <dbReference type="ARBA" id="ARBA00022847"/>
    </source>
</evidence>
<name>A0AA46YK13_9ACTN</name>
<evidence type="ECO:0000256" key="11">
    <source>
        <dbReference type="ARBA" id="ARBA00023201"/>
    </source>
</evidence>
<keyword evidence="8" id="KW-0915">Sodium</keyword>
<evidence type="ECO:0000256" key="12">
    <source>
        <dbReference type="ARBA" id="ARBA00033708"/>
    </source>
</evidence>
<evidence type="ECO:0000256" key="4">
    <source>
        <dbReference type="ARBA" id="ARBA00022475"/>
    </source>
</evidence>
<keyword evidence="6" id="KW-0769">Symport</keyword>
<keyword evidence="3" id="KW-0813">Transport</keyword>
<comment type="similarity">
    <text evidence="2">Belongs to the sodium:solute symporter (SSF) (TC 2.A.21) family.</text>
</comment>
<dbReference type="GO" id="GO:0015293">
    <property type="term" value="F:symporter activity"/>
    <property type="evidence" value="ECO:0007669"/>
    <property type="project" value="UniProtKB-KW"/>
</dbReference>
<keyword evidence="4" id="KW-1003">Cell membrane</keyword>
<comment type="subcellular location">
    <subcellularLocation>
        <location evidence="1">Cell membrane</location>
        <topology evidence="1">Multi-pass membrane protein</topology>
    </subcellularLocation>
</comment>
<keyword evidence="15" id="KW-1185">Reference proteome</keyword>
<evidence type="ECO:0000256" key="2">
    <source>
        <dbReference type="ARBA" id="ARBA00006434"/>
    </source>
</evidence>
<evidence type="ECO:0000256" key="3">
    <source>
        <dbReference type="ARBA" id="ARBA00022448"/>
    </source>
</evidence>
<dbReference type="GO" id="GO:0006814">
    <property type="term" value="P:sodium ion transport"/>
    <property type="evidence" value="ECO:0007669"/>
    <property type="project" value="UniProtKB-KW"/>
</dbReference>
<dbReference type="Gene3D" id="1.20.1730.10">
    <property type="entry name" value="Sodium/glucose cotransporter"/>
    <property type="match status" value="1"/>
</dbReference>
<feature type="transmembrane region" description="Helical" evidence="13">
    <location>
        <begin position="114"/>
        <end position="132"/>
    </location>
</feature>
<dbReference type="EMBL" id="CP094970">
    <property type="protein sequence ID" value="UYM04139.1"/>
    <property type="molecule type" value="Genomic_DNA"/>
</dbReference>
<keyword evidence="11" id="KW-0739">Sodium transport</keyword>
<sequence>MRSRTALHSKFTDGLVRKVKDDISERTTLLIMRSAVVVIGAGAYLIAIYGGQGLIDLLLGAYGSIVQFAPGVYCALYWRRATASGVFAGLLVGAALNYFFQYGPDTTPFDINPGIIGLIANIVVMVAVSYATPAHEDEEVEEYVAAR</sequence>
<organism evidence="14 15">
    <name type="scientific">Solicola gregarius</name>
    <dbReference type="NCBI Taxonomy" id="2908642"/>
    <lineage>
        <taxon>Bacteria</taxon>
        <taxon>Bacillati</taxon>
        <taxon>Actinomycetota</taxon>
        <taxon>Actinomycetes</taxon>
        <taxon>Propionibacteriales</taxon>
        <taxon>Nocardioidaceae</taxon>
        <taxon>Solicola</taxon>
    </lineage>
</organism>
<feature type="transmembrane region" description="Helical" evidence="13">
    <location>
        <begin position="57"/>
        <end position="78"/>
    </location>
</feature>
<dbReference type="RefSeq" id="WP_271632798.1">
    <property type="nucleotide sequence ID" value="NZ_CP094970.1"/>
</dbReference>
<keyword evidence="10 13" id="KW-0472">Membrane</keyword>
<evidence type="ECO:0008006" key="16">
    <source>
        <dbReference type="Google" id="ProtNLM"/>
    </source>
</evidence>
<evidence type="ECO:0000256" key="13">
    <source>
        <dbReference type="SAM" id="Phobius"/>
    </source>
</evidence>